<gene>
    <name evidence="5" type="ORF">MCMEM_1789</name>
</gene>
<evidence type="ECO:0000313" key="6">
    <source>
        <dbReference type="Proteomes" id="UP000033048"/>
    </source>
</evidence>
<dbReference type="Gene3D" id="2.60.98.40">
    <property type="match status" value="3"/>
</dbReference>
<dbReference type="Pfam" id="PF07752">
    <property type="entry name" value="S-layer"/>
    <property type="match status" value="3"/>
</dbReference>
<dbReference type="InterPro" id="IPR012334">
    <property type="entry name" value="Pectin_lyas_fold"/>
</dbReference>
<dbReference type="EMBL" id="CP009518">
    <property type="protein sequence ID" value="AKB85842.1"/>
    <property type="molecule type" value="Genomic_DNA"/>
</dbReference>
<dbReference type="InterPro" id="IPR022441">
    <property type="entry name" value="Para_beta_helix_rpt-2"/>
</dbReference>
<dbReference type="PANTHER" id="PTHR22990">
    <property type="entry name" value="F-BOX ONLY PROTEIN"/>
    <property type="match status" value="1"/>
</dbReference>
<dbReference type="GeneID" id="25417994"/>
<sequence length="1493" mass="163976">MYSNCSKLMFKSVAFTFLLLITLLVPANAAVITVDDDGVSDYSSIQAAVISATLGDTIEVQSGIYYENVVLDKELFLKGIGFPLIDANGNGTGISVIANNCTIEGFNITESGTDWNGGDADSGIKIKSANNTILNNKVNSNQYGIFIFTASNNTIESNTISNNEEGIYTFISPMNFIDNNTLSYNSNKGIYISSSDNISVYNNTVSSNSYGIYLDQSANCVLEDNIVFSNVDGIWLRVSYTNALINNTVFENSGDGIYLSSSCSNTLTGNTLTSNHDGFYLYSSSTDNIFTKNIASNNLGRGYYIWSGSHHNILQNNFAVNNLNGIEISSSDSTKLKDNVVYDNTNNGIHISRSYNSFLANNNVSYNDCGIYLYFAEISFLANNNASYNDYGINAYGSTHGLLLKNNLIDNIIYNAYDTYGYSTWILNYYSDYTGTDSNNNNIGDVSYYLPPSGDSVDKYPSMQPWDNNEMGDGANFSLKAGENVDLYEGYSFCLKQTDVDGSKVWIELEKNGVFIDDKIITKGSFFDFTNNINGSEALICFGTVDNIFQGQVDSIAFFGNFYQLSEGNIGILISNTSDLEAAQPSPQPPTVIGYNPSTSISSDISNSVTFTIDVNQSVNVNWLLNGNLVLSALSVTTSSYTNNSAELGTHNLTAVVTNSNGSDQVTWDWTVSATSGPQITSFDPSDLTPESIEGTSQEFSIDFDQVCDVEWYIDGLAVDSDTGVTSSTYTNTSATEGSYTVVANATSANGSVELSWDWTVFAIAGPQITSFNPSDLTPESTEGTSQEFSIDIDQVCDVEWYIDGSAVKTESSVTSSLYSVTDPSIGTYTVTVNVSNANGEGAKEWEWEVQSNTYYSGDRIWDETTNQSADQYVWDYLTYSGFYYDLDTNEGSESMTIVDIDRVINAGDLTYMAAAMQTGFEYNGWGEYESIGFMGEKYLAGYPDDAFEFGFDAISLMSAGQLSKVLVDDDEQQFVYNASSIVLEEGYQLAIIEIYTNNDRVFVNLLKDGSVVDSDLLSSGGTYIYEKDLGGINDAPIIAVNFGEIFGGVETSAIFIDGIFQVSDDYEQIAAGTDYGLMEITSISSTKIEMENPIDINLAKGNIIDLMGDIKIVVADDVTLRFAPFTNMTEPGYYELRGTVAEESSFIWTPMNFEGLYYEIDDGGLSESLEVIDCTGRVIAEDNLVYKARIVNSQYDHKEWGVYNAIGLFGEKYVPIVNNPNKIAELLVDSNETHTLMKNDHLDLGNGYELLVYDFDVEGEKVWIQLFKDSNFIDDHILYPSTIGEDIWNVEKDVAGESDVVVLKVRATNVTQDENSTFCQIEGIWLIDWMNVNEISLGERNGLLEMDAVTNEYIQYHNPEPLTLEMDSTIGIARDLQIRVADSTEIRYYPFIEKYVSNGSSSSGGGGGGATGETYTMSLQKGWNLVSTPITPDTPEVTSIFGSNDDILLPVYTWNTASKQYYEAESLEIGTGYWVLVLNDTQVSFTGTPYTG</sequence>
<dbReference type="Pfam" id="PF05048">
    <property type="entry name" value="NosD"/>
    <property type="match status" value="1"/>
</dbReference>
<evidence type="ECO:0000313" key="5">
    <source>
        <dbReference type="EMBL" id="AKB85842.1"/>
    </source>
</evidence>
<dbReference type="InterPro" id="IPR051550">
    <property type="entry name" value="SCF-Subunits/Alg-Epimerases"/>
</dbReference>
<dbReference type="HOGENOM" id="CLU_249018_0_0_2"/>
<dbReference type="InterPro" id="IPR006626">
    <property type="entry name" value="PbH1"/>
</dbReference>
<dbReference type="NCBIfam" id="TIGR03804">
    <property type="entry name" value="para_beta_helix"/>
    <property type="match status" value="6"/>
</dbReference>
<dbReference type="InterPro" id="IPR011050">
    <property type="entry name" value="Pectin_lyase_fold/virulence"/>
</dbReference>
<dbReference type="Gene3D" id="2.60.40.4190">
    <property type="match status" value="2"/>
</dbReference>
<organism evidence="5 6">
    <name type="scientific">Methanococcoides methylutens MM1</name>
    <dbReference type="NCBI Taxonomy" id="1434104"/>
    <lineage>
        <taxon>Archaea</taxon>
        <taxon>Methanobacteriati</taxon>
        <taxon>Methanobacteriota</taxon>
        <taxon>Stenosarchaea group</taxon>
        <taxon>Methanomicrobia</taxon>
        <taxon>Methanosarcinales</taxon>
        <taxon>Methanosarcinaceae</taxon>
        <taxon>Methanococcoides</taxon>
    </lineage>
</organism>
<name>A0A0E3STC8_METMT</name>
<dbReference type="Gene3D" id="2.160.20.10">
    <property type="entry name" value="Single-stranded right-handed beta-helix, Pectin lyase-like"/>
    <property type="match status" value="2"/>
</dbReference>
<dbReference type="InterPro" id="IPR007742">
    <property type="entry name" value="NosD_dom"/>
</dbReference>
<comment type="pathway">
    <text evidence="1">Protein modification; protein ubiquitination.</text>
</comment>
<dbReference type="STRING" id="1434104.MCMEM_1789"/>
<evidence type="ECO:0000256" key="1">
    <source>
        <dbReference type="ARBA" id="ARBA00004906"/>
    </source>
</evidence>
<dbReference type="SUPFAM" id="SSF51126">
    <property type="entry name" value="Pectin lyase-like"/>
    <property type="match status" value="2"/>
</dbReference>
<dbReference type="Proteomes" id="UP000033048">
    <property type="component" value="Chromosome"/>
</dbReference>
<dbReference type="InterPro" id="IPR006633">
    <property type="entry name" value="Carb-bd_sugar_hydrolysis-dom"/>
</dbReference>
<dbReference type="RefSeq" id="WP_052721405.1">
    <property type="nucleotide sequence ID" value="NZ_CP009518.1"/>
</dbReference>
<feature type="domain" description="Carbohydrate-binding/sugar hydrolysis" evidence="4">
    <location>
        <begin position="90"/>
        <end position="260"/>
    </location>
</feature>
<dbReference type="KEGG" id="mmet:MCMEM_1789"/>
<feature type="domain" description="Carbohydrate-binding/sugar hydrolysis" evidence="4">
    <location>
        <begin position="266"/>
        <end position="396"/>
    </location>
</feature>
<reference evidence="5 6" key="1">
    <citation type="submission" date="2014-07" db="EMBL/GenBank/DDBJ databases">
        <title>Methanogenic archaea and the global carbon cycle.</title>
        <authorList>
            <person name="Henriksen J.R."/>
            <person name="Luke J."/>
            <person name="Reinhart S."/>
            <person name="Benedict M.N."/>
            <person name="Youngblut N.D."/>
            <person name="Metcalf M.E."/>
            <person name="Whitaker R.J."/>
            <person name="Metcalf W.W."/>
        </authorList>
    </citation>
    <scope>NUCLEOTIDE SEQUENCE [LARGE SCALE GENOMIC DNA]</scope>
    <source>
        <strain evidence="5 6">MM1</strain>
    </source>
</reference>
<keyword evidence="3" id="KW-0833">Ubl conjugation pathway</keyword>
<protein>
    <recommendedName>
        <fullName evidence="4">Carbohydrate-binding/sugar hydrolysis domain-containing protein</fullName>
    </recommendedName>
</protein>
<dbReference type="OrthoDB" id="220910at2157"/>
<keyword evidence="2" id="KW-0677">Repeat</keyword>
<dbReference type="InterPro" id="IPR006457">
    <property type="entry name" value="S_layer-rel_Mac"/>
</dbReference>
<dbReference type="SMART" id="SM00710">
    <property type="entry name" value="PbH1"/>
    <property type="match status" value="14"/>
</dbReference>
<proteinExistence type="predicted"/>
<dbReference type="SMART" id="SM00722">
    <property type="entry name" value="CASH"/>
    <property type="match status" value="2"/>
</dbReference>
<accession>A0A0E3STC8</accession>
<keyword evidence="6" id="KW-1185">Reference proteome</keyword>
<evidence type="ECO:0000259" key="4">
    <source>
        <dbReference type="SMART" id="SM00722"/>
    </source>
</evidence>
<evidence type="ECO:0000256" key="2">
    <source>
        <dbReference type="ARBA" id="ARBA00022737"/>
    </source>
</evidence>
<dbReference type="PANTHER" id="PTHR22990:SF15">
    <property type="entry name" value="F-BOX ONLY PROTEIN 10"/>
    <property type="match status" value="1"/>
</dbReference>
<evidence type="ECO:0000256" key="3">
    <source>
        <dbReference type="ARBA" id="ARBA00022786"/>
    </source>
</evidence>
<dbReference type="NCBIfam" id="TIGR01567">
    <property type="entry name" value="S_layer_rel_Mac"/>
    <property type="match status" value="2"/>
</dbReference>